<proteinExistence type="predicted"/>
<dbReference type="RefSeq" id="WP_179167589.1">
    <property type="nucleotide sequence ID" value="NZ_CP058529.1"/>
</dbReference>
<evidence type="ECO:0000313" key="2">
    <source>
        <dbReference type="Proteomes" id="UP000509750"/>
    </source>
</evidence>
<dbReference type="EMBL" id="CP058529">
    <property type="protein sequence ID" value="QLG26014.1"/>
    <property type="molecule type" value="Genomic_DNA"/>
</dbReference>
<evidence type="ECO:0008006" key="3">
    <source>
        <dbReference type="Google" id="ProtNLM"/>
    </source>
</evidence>
<gene>
    <name evidence="1" type="ORF">HUG10_00540</name>
</gene>
<reference evidence="1 2" key="1">
    <citation type="submission" date="2020-07" db="EMBL/GenBank/DDBJ databases">
        <title>Gai3-2, isolated from salt lake.</title>
        <authorList>
            <person name="Cui H."/>
            <person name="Shi X."/>
        </authorList>
    </citation>
    <scope>NUCLEOTIDE SEQUENCE [LARGE SCALE GENOMIC DNA]</scope>
    <source>
        <strain evidence="1 2">Gai3-2</strain>
    </source>
</reference>
<name>A0A7D5K5K0_9EURY</name>
<sequence length="78" mass="8117">MSVSELCQICEAKEARFTCDNCGAVVCEDHYDDDVGFCLNCARTARGGGDVAEGAEDVVEGADDVAPGADDEPNPTSE</sequence>
<organism evidence="1 2">
    <name type="scientific">Halorarum halophilum</name>
    <dbReference type="NCBI Taxonomy" id="2743090"/>
    <lineage>
        <taxon>Archaea</taxon>
        <taxon>Methanobacteriati</taxon>
        <taxon>Methanobacteriota</taxon>
        <taxon>Stenosarchaea group</taxon>
        <taxon>Halobacteria</taxon>
        <taxon>Halobacteriales</taxon>
        <taxon>Haloferacaceae</taxon>
        <taxon>Halorarum</taxon>
    </lineage>
</organism>
<accession>A0A7D5K5K0</accession>
<dbReference type="AlphaFoldDB" id="A0A7D5K5K0"/>
<keyword evidence="2" id="KW-1185">Reference proteome</keyword>
<dbReference type="GeneID" id="71841847"/>
<dbReference type="KEGG" id="halg:HUG10_00540"/>
<evidence type="ECO:0000313" key="1">
    <source>
        <dbReference type="EMBL" id="QLG26014.1"/>
    </source>
</evidence>
<dbReference type="Proteomes" id="UP000509750">
    <property type="component" value="Chromosome"/>
</dbReference>
<protein>
    <recommendedName>
        <fullName evidence="3">HIT zinc finger</fullName>
    </recommendedName>
</protein>